<evidence type="ECO:0000256" key="1">
    <source>
        <dbReference type="ARBA" id="ARBA00000822"/>
    </source>
</evidence>
<feature type="domain" description="PX" evidence="9">
    <location>
        <begin position="1"/>
        <end position="131"/>
    </location>
</feature>
<dbReference type="InterPro" id="IPR001683">
    <property type="entry name" value="PX_dom"/>
</dbReference>
<evidence type="ECO:0000313" key="12">
    <source>
        <dbReference type="Proteomes" id="UP000559027"/>
    </source>
</evidence>
<dbReference type="EMBL" id="JAACJO010000026">
    <property type="protein sequence ID" value="KAF5347248.1"/>
    <property type="molecule type" value="Genomic_DNA"/>
</dbReference>
<keyword evidence="5 7" id="KW-0326">Glycosidase</keyword>
<dbReference type="GO" id="GO:0035091">
    <property type="term" value="F:phosphatidylinositol binding"/>
    <property type="evidence" value="ECO:0007669"/>
    <property type="project" value="InterPro"/>
</dbReference>
<feature type="domain" description="GH18" evidence="10">
    <location>
        <begin position="169"/>
        <end position="585"/>
    </location>
</feature>
<keyword evidence="4" id="KW-0119">Carbohydrate metabolism</keyword>
<dbReference type="SUPFAM" id="SSF51445">
    <property type="entry name" value="(Trans)glycosidases"/>
    <property type="match status" value="1"/>
</dbReference>
<dbReference type="AlphaFoldDB" id="A0A8H5FSN2"/>
<dbReference type="GO" id="GO:0000272">
    <property type="term" value="P:polysaccharide catabolic process"/>
    <property type="evidence" value="ECO:0007669"/>
    <property type="project" value="UniProtKB-KW"/>
</dbReference>
<dbReference type="InterPro" id="IPR011583">
    <property type="entry name" value="Chitinase_II/V-like_cat"/>
</dbReference>
<protein>
    <recommendedName>
        <fullName evidence="13">Chitinase</fullName>
    </recommendedName>
</protein>
<evidence type="ECO:0000256" key="6">
    <source>
        <dbReference type="ARBA" id="ARBA00023326"/>
    </source>
</evidence>
<dbReference type="PANTHER" id="PTHR11177:SF317">
    <property type="entry name" value="CHITINASE 12-RELATED"/>
    <property type="match status" value="1"/>
</dbReference>
<dbReference type="PANTHER" id="PTHR11177">
    <property type="entry name" value="CHITINASE"/>
    <property type="match status" value="1"/>
</dbReference>
<dbReference type="GO" id="GO:0006032">
    <property type="term" value="P:chitin catabolic process"/>
    <property type="evidence" value="ECO:0007669"/>
    <property type="project" value="UniProtKB-KW"/>
</dbReference>
<keyword evidence="6" id="KW-0624">Polysaccharide degradation</keyword>
<dbReference type="GO" id="GO:0008061">
    <property type="term" value="F:chitin binding"/>
    <property type="evidence" value="ECO:0007669"/>
    <property type="project" value="InterPro"/>
</dbReference>
<dbReference type="PROSITE" id="PS01095">
    <property type="entry name" value="GH18_1"/>
    <property type="match status" value="1"/>
</dbReference>
<dbReference type="SMART" id="SM00636">
    <property type="entry name" value="Glyco_18"/>
    <property type="match status" value="1"/>
</dbReference>
<dbReference type="InterPro" id="IPR036871">
    <property type="entry name" value="PX_dom_sf"/>
</dbReference>
<sequence>MAPLVAITSHTTSSTPHAHILYNIQVSRSGRKITVNRRYSEFEVLHSRDLSSVHFSYLFMQVHLEALKDPFVLPPKRLLATTFIPSAWVDDALIAERKTGLAKYLSELLSTPDYAGSSILARFLTPDGTVNATEFNPEDAVPSTLSRKAAMDLLENRGSITEIEAQATSIAAAYYPDWSAGTNPPEKFDFSKFDILFFAFAMPNSSSTLTWDSGSQSIIQRLVSARNSSGKSTKIVLSVGGWGGSQWFSQACSNSGNRSKFVNAIVSAIKQYGLDGIDIDWEYPNSTGAGNPHSSADAGNLLSLFKSLRTALPSPKIISAAVPHLPWLGTNGQPLSDVSQYAAVMDYLNIMQANYDVWGASSTPGPNAPLGDLCGTSTQPQANAQAALAQWKKAGFPASKQLLGLPLYGYVSQSTKTALTGSLMPSSDMVLLVKNEEATVSDAQTVVKFVNGVHLRSKLSGPAEEMQTNKADAGGNVTTQDANLQKWYGQQIPFNEIVKSGALVKHSDGTYGEGGGFTMAWDDCSDTPFLYNTSQKTVVTYDDTWSLGSKASFAKSSGMAGCFTWSLDQDDGTTLQGAIRKALGK</sequence>
<comment type="caution">
    <text evidence="11">The sequence shown here is derived from an EMBL/GenBank/DDBJ whole genome shotgun (WGS) entry which is preliminary data.</text>
</comment>
<dbReference type="SMART" id="SM00312">
    <property type="entry name" value="PX"/>
    <property type="match status" value="1"/>
</dbReference>
<name>A0A8H5FSN2_9AGAR</name>
<dbReference type="Pfam" id="PF00704">
    <property type="entry name" value="Glyco_hydro_18"/>
    <property type="match status" value="1"/>
</dbReference>
<dbReference type="InterPro" id="IPR050314">
    <property type="entry name" value="Glycosyl_Hydrlase_18"/>
</dbReference>
<dbReference type="Proteomes" id="UP000559027">
    <property type="component" value="Unassembled WGS sequence"/>
</dbReference>
<reference evidence="11 12" key="1">
    <citation type="journal article" date="2020" name="ISME J.">
        <title>Uncovering the hidden diversity of litter-decomposition mechanisms in mushroom-forming fungi.</title>
        <authorList>
            <person name="Floudas D."/>
            <person name="Bentzer J."/>
            <person name="Ahren D."/>
            <person name="Johansson T."/>
            <person name="Persson P."/>
            <person name="Tunlid A."/>
        </authorList>
    </citation>
    <scope>NUCLEOTIDE SEQUENCE [LARGE SCALE GENOMIC DNA]</scope>
    <source>
        <strain evidence="11 12">CBS 146.42</strain>
    </source>
</reference>
<evidence type="ECO:0000256" key="5">
    <source>
        <dbReference type="ARBA" id="ARBA00023295"/>
    </source>
</evidence>
<dbReference type="PROSITE" id="PS51910">
    <property type="entry name" value="GH18_2"/>
    <property type="match status" value="1"/>
</dbReference>
<accession>A0A8H5FSN2</accession>
<evidence type="ECO:0000256" key="7">
    <source>
        <dbReference type="RuleBase" id="RU000489"/>
    </source>
</evidence>
<keyword evidence="2 7" id="KW-0378">Hydrolase</keyword>
<dbReference type="InterPro" id="IPR017853">
    <property type="entry name" value="GH"/>
</dbReference>
<comment type="similarity">
    <text evidence="8">Belongs to the glycosyl hydrolase 18 family.</text>
</comment>
<organism evidence="11 12">
    <name type="scientific">Leucocoprinus leucothites</name>
    <dbReference type="NCBI Taxonomy" id="201217"/>
    <lineage>
        <taxon>Eukaryota</taxon>
        <taxon>Fungi</taxon>
        <taxon>Dikarya</taxon>
        <taxon>Basidiomycota</taxon>
        <taxon>Agaricomycotina</taxon>
        <taxon>Agaricomycetes</taxon>
        <taxon>Agaricomycetidae</taxon>
        <taxon>Agaricales</taxon>
        <taxon>Agaricineae</taxon>
        <taxon>Agaricaceae</taxon>
        <taxon>Leucocoprinus</taxon>
    </lineage>
</organism>
<keyword evidence="3" id="KW-0146">Chitin degradation</keyword>
<dbReference type="GO" id="GO:0008843">
    <property type="term" value="F:endochitinase activity"/>
    <property type="evidence" value="ECO:0007669"/>
    <property type="project" value="UniProtKB-EC"/>
</dbReference>
<dbReference type="InterPro" id="IPR001579">
    <property type="entry name" value="Glyco_hydro_18_chit_AS"/>
</dbReference>
<dbReference type="CDD" id="cd06093">
    <property type="entry name" value="PX_domain"/>
    <property type="match status" value="1"/>
</dbReference>
<dbReference type="SUPFAM" id="SSF64268">
    <property type="entry name" value="PX domain"/>
    <property type="match status" value="1"/>
</dbReference>
<evidence type="ECO:0008006" key="13">
    <source>
        <dbReference type="Google" id="ProtNLM"/>
    </source>
</evidence>
<comment type="catalytic activity">
    <reaction evidence="1">
        <text>Random endo-hydrolysis of N-acetyl-beta-D-glucosaminide (1-&gt;4)-beta-linkages in chitin and chitodextrins.</text>
        <dbReference type="EC" id="3.2.1.14"/>
    </reaction>
</comment>
<proteinExistence type="inferred from homology"/>
<dbReference type="InterPro" id="IPR001223">
    <property type="entry name" value="Glyco_hydro18_cat"/>
</dbReference>
<dbReference type="Gene3D" id="3.20.20.80">
    <property type="entry name" value="Glycosidases"/>
    <property type="match status" value="1"/>
</dbReference>
<evidence type="ECO:0000256" key="3">
    <source>
        <dbReference type="ARBA" id="ARBA00023024"/>
    </source>
</evidence>
<evidence type="ECO:0000256" key="8">
    <source>
        <dbReference type="RuleBase" id="RU004453"/>
    </source>
</evidence>
<evidence type="ECO:0000313" key="11">
    <source>
        <dbReference type="EMBL" id="KAF5347248.1"/>
    </source>
</evidence>
<gene>
    <name evidence="11" type="ORF">D9756_009909</name>
</gene>
<dbReference type="Gene3D" id="3.30.1520.10">
    <property type="entry name" value="Phox-like domain"/>
    <property type="match status" value="1"/>
</dbReference>
<evidence type="ECO:0000259" key="10">
    <source>
        <dbReference type="PROSITE" id="PS51910"/>
    </source>
</evidence>
<dbReference type="GO" id="GO:0005576">
    <property type="term" value="C:extracellular region"/>
    <property type="evidence" value="ECO:0007669"/>
    <property type="project" value="TreeGrafter"/>
</dbReference>
<dbReference type="OrthoDB" id="73875at2759"/>
<dbReference type="PROSITE" id="PS50195">
    <property type="entry name" value="PX"/>
    <property type="match status" value="1"/>
</dbReference>
<evidence type="ECO:0000256" key="4">
    <source>
        <dbReference type="ARBA" id="ARBA00023277"/>
    </source>
</evidence>
<evidence type="ECO:0000256" key="2">
    <source>
        <dbReference type="ARBA" id="ARBA00022801"/>
    </source>
</evidence>
<dbReference type="Gene3D" id="3.10.50.10">
    <property type="match status" value="1"/>
</dbReference>
<evidence type="ECO:0000259" key="9">
    <source>
        <dbReference type="PROSITE" id="PS50195"/>
    </source>
</evidence>
<dbReference type="InterPro" id="IPR029070">
    <property type="entry name" value="Chitinase_insertion_sf"/>
</dbReference>
<dbReference type="Pfam" id="PF00787">
    <property type="entry name" value="PX"/>
    <property type="match status" value="1"/>
</dbReference>
<keyword evidence="12" id="KW-1185">Reference proteome</keyword>